<comment type="similarity">
    <text evidence="1">Belongs to the carbon-nitrogen hydrolase superfamily. NIT1/NIT2 family.</text>
</comment>
<dbReference type="SUPFAM" id="SSF56317">
    <property type="entry name" value="Carbon-nitrogen hydrolase"/>
    <property type="match status" value="1"/>
</dbReference>
<comment type="caution">
    <text evidence="3">The sequence shown here is derived from an EMBL/GenBank/DDBJ whole genome shotgun (WGS) entry which is preliminary data.</text>
</comment>
<accession>A0A4R7ZZA1</accession>
<sequence>MTVLRVAAAQLTTGPDPIANLATATAAIRDAVAGGAELVVLPEGTLACFGTDLRTVAEPLDGPFATGLRKVAADLGVVVAAGLFEPSDDGRVHNTVLVTGPGVEASYRKIHLYDAFGSRESDTVAPGNELVAFEYRGITVGLATCYDLRFAEQFTALGRLGAELIVVPASWGAGPGKEEQWDLLTRARAADAQAWLLACDQAYVPPIGTDPLGIGRSSLTTPLGQTHTRLGAVPDILHATVDTSTVAPVRARVPIL</sequence>
<dbReference type="CDD" id="cd07581">
    <property type="entry name" value="nitrilase_3"/>
    <property type="match status" value="1"/>
</dbReference>
<keyword evidence="3" id="KW-0378">Hydrolase</keyword>
<organism evidence="3 4">
    <name type="scientific">Kribbella kalugense</name>
    <dbReference type="NCBI Taxonomy" id="2512221"/>
    <lineage>
        <taxon>Bacteria</taxon>
        <taxon>Bacillati</taxon>
        <taxon>Actinomycetota</taxon>
        <taxon>Actinomycetes</taxon>
        <taxon>Propionibacteriales</taxon>
        <taxon>Kribbellaceae</taxon>
        <taxon>Kribbella</taxon>
    </lineage>
</organism>
<dbReference type="InterPro" id="IPR003010">
    <property type="entry name" value="C-N_Hydrolase"/>
</dbReference>
<dbReference type="GO" id="GO:0016787">
    <property type="term" value="F:hydrolase activity"/>
    <property type="evidence" value="ECO:0007669"/>
    <property type="project" value="UniProtKB-KW"/>
</dbReference>
<dbReference type="Proteomes" id="UP000295447">
    <property type="component" value="Unassembled WGS sequence"/>
</dbReference>
<dbReference type="AlphaFoldDB" id="A0A4R7ZZA1"/>
<dbReference type="PANTHER" id="PTHR23088">
    <property type="entry name" value="NITRILASE-RELATED"/>
    <property type="match status" value="1"/>
</dbReference>
<keyword evidence="4" id="KW-1185">Reference proteome</keyword>
<dbReference type="Gene3D" id="3.60.110.10">
    <property type="entry name" value="Carbon-nitrogen hydrolase"/>
    <property type="match status" value="1"/>
</dbReference>
<evidence type="ECO:0000256" key="1">
    <source>
        <dbReference type="ARBA" id="ARBA00010613"/>
    </source>
</evidence>
<protein>
    <submittedName>
        <fullName evidence="3">Putative amidohydrolase</fullName>
    </submittedName>
</protein>
<evidence type="ECO:0000313" key="4">
    <source>
        <dbReference type="Proteomes" id="UP000295447"/>
    </source>
</evidence>
<dbReference type="Pfam" id="PF00795">
    <property type="entry name" value="CN_hydrolase"/>
    <property type="match status" value="1"/>
</dbReference>
<dbReference type="OrthoDB" id="9811121at2"/>
<evidence type="ECO:0000259" key="2">
    <source>
        <dbReference type="PROSITE" id="PS50263"/>
    </source>
</evidence>
<feature type="domain" description="CN hydrolase" evidence="2">
    <location>
        <begin position="4"/>
        <end position="243"/>
    </location>
</feature>
<dbReference type="InterPro" id="IPR036526">
    <property type="entry name" value="C-N_Hydrolase_sf"/>
</dbReference>
<reference evidence="3 4" key="1">
    <citation type="submission" date="2019-03" db="EMBL/GenBank/DDBJ databases">
        <title>Genomic Encyclopedia of Type Strains, Phase III (KMG-III): the genomes of soil and plant-associated and newly described type strains.</title>
        <authorList>
            <person name="Whitman W."/>
        </authorList>
    </citation>
    <scope>NUCLEOTIDE SEQUENCE [LARGE SCALE GENOMIC DNA]</scope>
    <source>
        <strain evidence="3 4">VKM Ac-2570</strain>
    </source>
</reference>
<dbReference type="PROSITE" id="PS50263">
    <property type="entry name" value="CN_HYDROLASE"/>
    <property type="match status" value="1"/>
</dbReference>
<proteinExistence type="inferred from homology"/>
<dbReference type="EMBL" id="SODF01000001">
    <property type="protein sequence ID" value="TDW23537.1"/>
    <property type="molecule type" value="Genomic_DNA"/>
</dbReference>
<gene>
    <name evidence="3" type="ORF">EV650_2391</name>
</gene>
<evidence type="ECO:0000313" key="3">
    <source>
        <dbReference type="EMBL" id="TDW23537.1"/>
    </source>
</evidence>
<dbReference type="PANTHER" id="PTHR23088:SF27">
    <property type="entry name" value="DEAMINATED GLUTATHIONE AMIDASE"/>
    <property type="match status" value="1"/>
</dbReference>
<name>A0A4R7ZZA1_9ACTN</name>
<dbReference type="RefSeq" id="WP_134118225.1">
    <property type="nucleotide sequence ID" value="NZ_SODF01000001.1"/>
</dbReference>